<dbReference type="InterPro" id="IPR027417">
    <property type="entry name" value="P-loop_NTPase"/>
</dbReference>
<name>A0AAD5UDZ9_9FUNG</name>
<dbReference type="EMBL" id="JADGKB010000152">
    <property type="protein sequence ID" value="KAJ3252150.1"/>
    <property type="molecule type" value="Genomic_DNA"/>
</dbReference>
<dbReference type="InterPro" id="IPR051162">
    <property type="entry name" value="T4SS_component"/>
</dbReference>
<sequence length="569" mass="63956">MNNQSINYFCPGCLQTFSNLAQCKQHITETKHLPSTSGLHTICSTQLNPNWKAFKPLGSMGYKPQPLHPNPYTVEILKFDFGKAKLGKPELNSGASSNPQKVTVVKNSITRDSTKPIETDSTKSTNEAVYESIDLSRLCIDEEVHDGTPKSIGELLTPQPFQNYVRNNSMSLLTNEQRKTATNYGFLGQTEGSENIFLNTGSPFCLVAVGVQGAGKSHSVATIIENCMLNVPEYVHNQASPATLVFHYDQDVANMCEAVTLTSRRPGIPSNISPVSRMTILVSPSFYLQRKAYYDRIPNCTVYPLLFKWKDLNASQIKAIMRVDIGDDIPLYMASILTMLRRLQKQGNIPDFQKFKSIIGEEMNLTDKQSSPLSLRMSLLESLLQESAENRDLPKMDLKQLFSEPSLVVVDLTDPMMSANEANGIFQVLLAMFLNRAGPKLVVFDEAHKYLDASTSPLSASIITSVRQMRHHGLRIVISSQSPKTIPAEILDLSTLYLVHRFIAYDWFTYLQTKIHMEKEEYKTIMDLETGQALLFYAKWHHVLPDISSYVVPVSIRRRLTMDGGRDRK</sequence>
<accession>A0AAD5UDZ9</accession>
<evidence type="ECO:0000313" key="2">
    <source>
        <dbReference type="EMBL" id="KAJ3252150.1"/>
    </source>
</evidence>
<comment type="caution">
    <text evidence="2">The sequence shown here is derived from an EMBL/GenBank/DDBJ whole genome shotgun (WGS) entry which is preliminary data.</text>
</comment>
<dbReference type="InterPro" id="IPR013087">
    <property type="entry name" value="Znf_C2H2_type"/>
</dbReference>
<proteinExistence type="predicted"/>
<protein>
    <recommendedName>
        <fullName evidence="1">C2H2-type domain-containing protein</fullName>
    </recommendedName>
</protein>
<dbReference type="PROSITE" id="PS00028">
    <property type="entry name" value="ZINC_FINGER_C2H2_1"/>
    <property type="match status" value="1"/>
</dbReference>
<dbReference type="PANTHER" id="PTHR30121">
    <property type="entry name" value="UNCHARACTERIZED PROTEIN YJGR-RELATED"/>
    <property type="match status" value="1"/>
</dbReference>
<gene>
    <name evidence="2" type="ORF">HK103_001803</name>
</gene>
<dbReference type="Gene3D" id="3.40.50.300">
    <property type="entry name" value="P-loop containing nucleotide triphosphate hydrolases"/>
    <property type="match status" value="1"/>
</dbReference>
<dbReference type="PANTHER" id="PTHR30121:SF6">
    <property type="entry name" value="SLR6007 PROTEIN"/>
    <property type="match status" value="1"/>
</dbReference>
<reference evidence="2" key="1">
    <citation type="submission" date="2020-05" db="EMBL/GenBank/DDBJ databases">
        <title>Phylogenomic resolution of chytrid fungi.</title>
        <authorList>
            <person name="Stajich J.E."/>
            <person name="Amses K."/>
            <person name="Simmons R."/>
            <person name="Seto K."/>
            <person name="Myers J."/>
            <person name="Bonds A."/>
            <person name="Quandt C.A."/>
            <person name="Barry K."/>
            <person name="Liu P."/>
            <person name="Grigoriev I."/>
            <person name="Longcore J.E."/>
            <person name="James T.Y."/>
        </authorList>
    </citation>
    <scope>NUCLEOTIDE SEQUENCE</scope>
    <source>
        <strain evidence="2">PLAUS21</strain>
    </source>
</reference>
<dbReference type="Proteomes" id="UP001210925">
    <property type="component" value="Unassembled WGS sequence"/>
</dbReference>
<evidence type="ECO:0000313" key="3">
    <source>
        <dbReference type="Proteomes" id="UP001210925"/>
    </source>
</evidence>
<dbReference type="SUPFAM" id="SSF52540">
    <property type="entry name" value="P-loop containing nucleoside triphosphate hydrolases"/>
    <property type="match status" value="1"/>
</dbReference>
<dbReference type="AlphaFoldDB" id="A0AAD5UDZ9"/>
<evidence type="ECO:0000259" key="1">
    <source>
        <dbReference type="PROSITE" id="PS00028"/>
    </source>
</evidence>
<organism evidence="2 3">
    <name type="scientific">Boothiomyces macroporosus</name>
    <dbReference type="NCBI Taxonomy" id="261099"/>
    <lineage>
        <taxon>Eukaryota</taxon>
        <taxon>Fungi</taxon>
        <taxon>Fungi incertae sedis</taxon>
        <taxon>Chytridiomycota</taxon>
        <taxon>Chytridiomycota incertae sedis</taxon>
        <taxon>Chytridiomycetes</taxon>
        <taxon>Rhizophydiales</taxon>
        <taxon>Terramycetaceae</taxon>
        <taxon>Boothiomyces</taxon>
    </lineage>
</organism>
<keyword evidence="3" id="KW-1185">Reference proteome</keyword>
<feature type="domain" description="C2H2-type" evidence="1">
    <location>
        <begin position="10"/>
        <end position="32"/>
    </location>
</feature>